<dbReference type="EMBL" id="BSYO01000020">
    <property type="protein sequence ID" value="GMH19359.1"/>
    <property type="molecule type" value="Genomic_DNA"/>
</dbReference>
<dbReference type="InterPro" id="IPR044750">
    <property type="entry name" value="C2_SRC2/BAP"/>
</dbReference>
<dbReference type="AlphaFoldDB" id="A0AAD3SY97"/>
<gene>
    <name evidence="3" type="ORF">Nepgr_021200</name>
</gene>
<accession>A0AAD3SY97</accession>
<dbReference type="SUPFAM" id="SSF49562">
    <property type="entry name" value="C2 domain (Calcium/lipid-binding domain, CaLB)"/>
    <property type="match status" value="1"/>
</dbReference>
<keyword evidence="4" id="KW-1185">Reference proteome</keyword>
<feature type="compositionally biased region" description="Pro residues" evidence="1">
    <location>
        <begin position="258"/>
        <end position="268"/>
    </location>
</feature>
<feature type="region of interest" description="Disordered" evidence="1">
    <location>
        <begin position="203"/>
        <end position="272"/>
    </location>
</feature>
<evidence type="ECO:0000313" key="3">
    <source>
        <dbReference type="EMBL" id="GMH19359.1"/>
    </source>
</evidence>
<dbReference type="GO" id="GO:0006952">
    <property type="term" value="P:defense response"/>
    <property type="evidence" value="ECO:0007669"/>
    <property type="project" value="InterPro"/>
</dbReference>
<dbReference type="PANTHER" id="PTHR32246:SF15">
    <property type="entry name" value="CALCIUM-DEPENDENT LIPID-BINDING (CALB DOMAIN) FAMILY PROTEIN"/>
    <property type="match status" value="1"/>
</dbReference>
<dbReference type="CDD" id="cd04051">
    <property type="entry name" value="C2_SRC2_like"/>
    <property type="match status" value="1"/>
</dbReference>
<dbReference type="PROSITE" id="PS50004">
    <property type="entry name" value="C2"/>
    <property type="match status" value="1"/>
</dbReference>
<name>A0AAD3SY97_NEPGR</name>
<proteinExistence type="predicted"/>
<feature type="domain" description="C2" evidence="2">
    <location>
        <begin position="13"/>
        <end position="136"/>
    </location>
</feature>
<evidence type="ECO:0000313" key="4">
    <source>
        <dbReference type="Proteomes" id="UP001279734"/>
    </source>
</evidence>
<feature type="compositionally biased region" description="Polar residues" evidence="1">
    <location>
        <begin position="221"/>
        <end position="244"/>
    </location>
</feature>
<dbReference type="PANTHER" id="PTHR32246">
    <property type="entry name" value="INGRESSION PROTEIN FIC1"/>
    <property type="match status" value="1"/>
</dbReference>
<dbReference type="InterPro" id="IPR035892">
    <property type="entry name" value="C2_domain_sf"/>
</dbReference>
<dbReference type="Pfam" id="PF00168">
    <property type="entry name" value="C2"/>
    <property type="match status" value="1"/>
</dbReference>
<evidence type="ECO:0000256" key="1">
    <source>
        <dbReference type="SAM" id="MobiDB-lite"/>
    </source>
</evidence>
<dbReference type="Proteomes" id="UP001279734">
    <property type="component" value="Unassembled WGS sequence"/>
</dbReference>
<evidence type="ECO:0000259" key="2">
    <source>
        <dbReference type="PROSITE" id="PS50004"/>
    </source>
</evidence>
<comment type="caution">
    <text evidence="3">The sequence shown here is derived from an EMBL/GenBank/DDBJ whole genome shotgun (WGS) entry which is preliminary data.</text>
</comment>
<protein>
    <recommendedName>
        <fullName evidence="2">C2 domain-containing protein</fullName>
    </recommendedName>
</protein>
<reference evidence="3" key="1">
    <citation type="submission" date="2023-05" db="EMBL/GenBank/DDBJ databases">
        <title>Nepenthes gracilis genome sequencing.</title>
        <authorList>
            <person name="Fukushima K."/>
        </authorList>
    </citation>
    <scope>NUCLEOTIDE SEQUENCE</scope>
    <source>
        <strain evidence="3">SING2019-196</strain>
    </source>
</reference>
<organism evidence="3 4">
    <name type="scientific">Nepenthes gracilis</name>
    <name type="common">Slender pitcher plant</name>
    <dbReference type="NCBI Taxonomy" id="150966"/>
    <lineage>
        <taxon>Eukaryota</taxon>
        <taxon>Viridiplantae</taxon>
        <taxon>Streptophyta</taxon>
        <taxon>Embryophyta</taxon>
        <taxon>Tracheophyta</taxon>
        <taxon>Spermatophyta</taxon>
        <taxon>Magnoliopsida</taxon>
        <taxon>eudicotyledons</taxon>
        <taxon>Gunneridae</taxon>
        <taxon>Pentapetalae</taxon>
        <taxon>Caryophyllales</taxon>
        <taxon>Nepenthaceae</taxon>
        <taxon>Nepenthes</taxon>
    </lineage>
</organism>
<dbReference type="InterPro" id="IPR000008">
    <property type="entry name" value="C2_dom"/>
</dbReference>
<sequence length="347" mass="37430">MDVCAELPSHFLPQESNTACLHARLQMRKIWVEVCMISARGLPSSLLWKLQWFAVGWIDPKNKFCTKIDAPGNANPVWKTKFSGVVDTSDSNLEDLALHVEVYSREPVFLREKLHGTATIILKEFLAKYANSERVSNQGDEDVGSFQLRRKNSNKPRGFIDVSIRISEEIEGTGSHLGYEEEGFKLKDNSNSFSLATEANLEQTSKQGLSSMPYHPPGNPPQINYPYTQPTSSPLNYSNPSSGAPNPLSAGGQSSAPPRTPPPPPPPSNVGYIPTFLPRTNNLAAATYMNMPSAAGDRSGGPGFAAGLGVGALAAGSVIFGDDFLSGFDLPVGLQDASFTVSTDPPF</sequence>
<dbReference type="Gene3D" id="2.60.40.150">
    <property type="entry name" value="C2 domain"/>
    <property type="match status" value="1"/>
</dbReference>